<name>X0VFX0_9ZZZZ</name>
<sequence>AQAVNANAYLGRLNERIREAVAARGAILVDVGAEDEVIRPDQANYFNCNHLSEQGNEIVAELFFDAITATAD</sequence>
<organism evidence="1">
    <name type="scientific">marine sediment metagenome</name>
    <dbReference type="NCBI Taxonomy" id="412755"/>
    <lineage>
        <taxon>unclassified sequences</taxon>
        <taxon>metagenomes</taxon>
        <taxon>ecological metagenomes</taxon>
    </lineage>
</organism>
<dbReference type="SUPFAM" id="SSF52266">
    <property type="entry name" value="SGNH hydrolase"/>
    <property type="match status" value="1"/>
</dbReference>
<accession>X0VFX0</accession>
<dbReference type="EMBL" id="BARS01031351">
    <property type="protein sequence ID" value="GAG17174.1"/>
    <property type="molecule type" value="Genomic_DNA"/>
</dbReference>
<dbReference type="AlphaFoldDB" id="X0VFX0"/>
<protein>
    <recommendedName>
        <fullName evidence="2">SGNH hydrolase-type esterase domain-containing protein</fullName>
    </recommendedName>
</protein>
<feature type="non-terminal residue" evidence="1">
    <location>
        <position position="1"/>
    </location>
</feature>
<evidence type="ECO:0000313" key="1">
    <source>
        <dbReference type="EMBL" id="GAG17174.1"/>
    </source>
</evidence>
<gene>
    <name evidence="1" type="ORF">S01H1_48804</name>
</gene>
<reference evidence="1" key="1">
    <citation type="journal article" date="2014" name="Front. Microbiol.">
        <title>High frequency of phylogenetically diverse reductive dehalogenase-homologous genes in deep subseafloor sedimentary metagenomes.</title>
        <authorList>
            <person name="Kawai M."/>
            <person name="Futagami T."/>
            <person name="Toyoda A."/>
            <person name="Takaki Y."/>
            <person name="Nishi S."/>
            <person name="Hori S."/>
            <person name="Arai W."/>
            <person name="Tsubouchi T."/>
            <person name="Morono Y."/>
            <person name="Uchiyama I."/>
            <person name="Ito T."/>
            <person name="Fujiyama A."/>
            <person name="Inagaki F."/>
            <person name="Takami H."/>
        </authorList>
    </citation>
    <scope>NUCLEOTIDE SEQUENCE</scope>
    <source>
        <strain evidence="1">Expedition CK06-06</strain>
    </source>
</reference>
<comment type="caution">
    <text evidence="1">The sequence shown here is derived from an EMBL/GenBank/DDBJ whole genome shotgun (WGS) entry which is preliminary data.</text>
</comment>
<proteinExistence type="predicted"/>
<evidence type="ECO:0008006" key="2">
    <source>
        <dbReference type="Google" id="ProtNLM"/>
    </source>
</evidence>
<dbReference type="InterPro" id="IPR036514">
    <property type="entry name" value="SGNH_hydro_sf"/>
</dbReference>
<dbReference type="Gene3D" id="3.40.50.1110">
    <property type="entry name" value="SGNH hydrolase"/>
    <property type="match status" value="1"/>
</dbReference>